<name>A0A014N7U7_9HYPO</name>
<protein>
    <submittedName>
        <fullName evidence="2">Uncharacterized protein</fullName>
    </submittedName>
</protein>
<feature type="compositionally biased region" description="Polar residues" evidence="1">
    <location>
        <begin position="75"/>
        <end position="98"/>
    </location>
</feature>
<comment type="caution">
    <text evidence="2">The sequence shown here is derived from an EMBL/GenBank/DDBJ whole genome shotgun (WGS) entry which is preliminary data.</text>
</comment>
<dbReference type="Proteomes" id="UP000030151">
    <property type="component" value="Unassembled WGS sequence"/>
</dbReference>
<proteinExistence type="predicted"/>
<dbReference type="EMBL" id="JELW01000061">
    <property type="protein sequence ID" value="EXU95888.1"/>
    <property type="molecule type" value="Genomic_DNA"/>
</dbReference>
<sequence length="221" mass="24790">MTTLTPRKNPLRACHQGIAFVNDEPTCRHKKRMVRIPKGFWACEYKRGDGSCERYLYFDEVDKVKPLRTPYKQQSITQFLQLPTPSTDGRSGSSNSPSRKPHQTNRSFRRQETAVASRSITIDRKRPISPDTQENSPLKKHQSGLQSAKDPAVRLLFPPTPYKRAANESHTDENDPSYFAGEDKFGKKSSDASSQTSNGGSRTSPRGVARVPLGNADINRV</sequence>
<evidence type="ECO:0000313" key="3">
    <source>
        <dbReference type="Proteomes" id="UP000030151"/>
    </source>
</evidence>
<organism evidence="2 3">
    <name type="scientific">Metarhizium robertsii</name>
    <dbReference type="NCBI Taxonomy" id="568076"/>
    <lineage>
        <taxon>Eukaryota</taxon>
        <taxon>Fungi</taxon>
        <taxon>Dikarya</taxon>
        <taxon>Ascomycota</taxon>
        <taxon>Pezizomycotina</taxon>
        <taxon>Sordariomycetes</taxon>
        <taxon>Hypocreomycetidae</taxon>
        <taxon>Hypocreales</taxon>
        <taxon>Clavicipitaceae</taxon>
        <taxon>Metarhizium</taxon>
    </lineage>
</organism>
<feature type="compositionally biased region" description="Basic and acidic residues" evidence="1">
    <location>
        <begin position="181"/>
        <end position="190"/>
    </location>
</feature>
<accession>A0A014N7U7</accession>
<evidence type="ECO:0000256" key="1">
    <source>
        <dbReference type="SAM" id="MobiDB-lite"/>
    </source>
</evidence>
<evidence type="ECO:0000313" key="2">
    <source>
        <dbReference type="EMBL" id="EXU95888.1"/>
    </source>
</evidence>
<dbReference type="HOGENOM" id="CLU_1250938_0_0_1"/>
<feature type="compositionally biased region" description="Polar residues" evidence="1">
    <location>
        <begin position="191"/>
        <end position="204"/>
    </location>
</feature>
<reference evidence="2 3" key="1">
    <citation type="submission" date="2014-02" db="EMBL/GenBank/DDBJ databases">
        <title>The genome sequence of the entomopathogenic fungus Metarhizium robertsii ARSEF 2575.</title>
        <authorList>
            <person name="Giuliano Garisto Donzelli B."/>
            <person name="Roe B.A."/>
            <person name="Macmil S.L."/>
            <person name="Krasnoff S.B."/>
            <person name="Gibson D.M."/>
        </authorList>
    </citation>
    <scope>NUCLEOTIDE SEQUENCE [LARGE SCALE GENOMIC DNA]</scope>
    <source>
        <strain evidence="2 3">ARSEF 2575</strain>
    </source>
</reference>
<feature type="region of interest" description="Disordered" evidence="1">
    <location>
        <begin position="75"/>
        <end position="221"/>
    </location>
</feature>
<dbReference type="AlphaFoldDB" id="A0A014N7U7"/>
<gene>
    <name evidence="2" type="ORF">X797_011010</name>
</gene>